<dbReference type="EMBL" id="JAWHQM010000002">
    <property type="protein sequence ID" value="KAK5625737.1"/>
    <property type="molecule type" value="Genomic_DNA"/>
</dbReference>
<dbReference type="AlphaFoldDB" id="A0AAN7UDU8"/>
<sequence length="167" mass="19162">MVPSGNACPKKQFISFILSHQAFDGSVSSEVLIKLSKATRNSVVTLKSWLQPRTTLKKSVIGRVATTAVIVRTLESDYKDYEDLWTRIREKAVEYIRKQLIPFYLDEGFFEYSREMLDQLGGKVCLEPDTNFYISEESLTDQHNANERNDDSVESHRVLIHEAPTED</sequence>
<comment type="caution">
    <text evidence="1">The sequence shown here is derived from an EMBL/GenBank/DDBJ whole genome shotgun (WGS) entry which is preliminary data.</text>
</comment>
<name>A0AAN7UDU8_9PEZI</name>
<accession>A0AAN7UDU8</accession>
<gene>
    <name evidence="1" type="ORF">RRF57_001453</name>
</gene>
<evidence type="ECO:0000313" key="2">
    <source>
        <dbReference type="Proteomes" id="UP001305414"/>
    </source>
</evidence>
<keyword evidence="2" id="KW-1185">Reference proteome</keyword>
<protein>
    <submittedName>
        <fullName evidence="1">Uncharacterized protein</fullName>
    </submittedName>
</protein>
<dbReference type="Proteomes" id="UP001305414">
    <property type="component" value="Unassembled WGS sequence"/>
</dbReference>
<proteinExistence type="predicted"/>
<organism evidence="1 2">
    <name type="scientific">Xylaria bambusicola</name>
    <dbReference type="NCBI Taxonomy" id="326684"/>
    <lineage>
        <taxon>Eukaryota</taxon>
        <taxon>Fungi</taxon>
        <taxon>Dikarya</taxon>
        <taxon>Ascomycota</taxon>
        <taxon>Pezizomycotina</taxon>
        <taxon>Sordariomycetes</taxon>
        <taxon>Xylariomycetidae</taxon>
        <taxon>Xylariales</taxon>
        <taxon>Xylariaceae</taxon>
        <taxon>Xylaria</taxon>
    </lineage>
</organism>
<evidence type="ECO:0000313" key="1">
    <source>
        <dbReference type="EMBL" id="KAK5625737.1"/>
    </source>
</evidence>
<reference evidence="1 2" key="1">
    <citation type="submission" date="2023-10" db="EMBL/GenBank/DDBJ databases">
        <title>Draft genome sequence of Xylaria bambusicola isolate GMP-LS, the root and basal stem rot pathogen of sugarcane in Indonesia.</title>
        <authorList>
            <person name="Selvaraj P."/>
            <person name="Muralishankar V."/>
            <person name="Muruganantham S."/>
            <person name="Sp S."/>
            <person name="Haryani S."/>
            <person name="Lau K.J.X."/>
            <person name="Naqvi N.I."/>
        </authorList>
    </citation>
    <scope>NUCLEOTIDE SEQUENCE [LARGE SCALE GENOMIC DNA]</scope>
    <source>
        <strain evidence="1">GMP-LS</strain>
    </source>
</reference>